<dbReference type="PANTHER" id="PTHR31867">
    <property type="entry name" value="EXPANSIN-A15"/>
    <property type="match status" value="1"/>
</dbReference>
<evidence type="ECO:0000259" key="2">
    <source>
        <dbReference type="PROSITE" id="PS50842"/>
    </source>
</evidence>
<sequence>MTSAPARAIAVVALVLTCCGLAMAADNAPVWLRAHATFYGGADASDTMGGACGYGNLYSAGYGTRTAALSQALFNDGAACGQCYKIACDRKLADPMFCKPGVSAALRHGAAGLGEDWCVQGWHHPCHVPEGSMREERWGEVQDRWS</sequence>
<dbReference type="PROSITE" id="PS50842">
    <property type="entry name" value="EXPANSIN_EG45"/>
    <property type="match status" value="1"/>
</dbReference>
<feature type="signal peptide" evidence="1">
    <location>
        <begin position="1"/>
        <end position="24"/>
    </location>
</feature>
<feature type="domain" description="Expansin-like EG45" evidence="2">
    <location>
        <begin position="49"/>
        <end position="124"/>
    </location>
</feature>
<dbReference type="AlphaFoldDB" id="A0A453IMH1"/>
<keyword evidence="1" id="KW-0732">Signal</keyword>
<reference evidence="3" key="4">
    <citation type="submission" date="2019-03" db="UniProtKB">
        <authorList>
            <consortium name="EnsemblPlants"/>
        </authorList>
    </citation>
    <scope>IDENTIFICATION</scope>
</reference>
<dbReference type="GO" id="GO:0005576">
    <property type="term" value="C:extracellular region"/>
    <property type="evidence" value="ECO:0007669"/>
    <property type="project" value="InterPro"/>
</dbReference>
<feature type="chain" id="PRO_5018815259" description="Expansin" evidence="1">
    <location>
        <begin position="25"/>
        <end position="146"/>
    </location>
</feature>
<dbReference type="SUPFAM" id="SSF50685">
    <property type="entry name" value="Barwin-like endoglucanases"/>
    <property type="match status" value="1"/>
</dbReference>
<evidence type="ECO:0000313" key="3">
    <source>
        <dbReference type="EnsemblPlants" id="AET4Gv20612100.11"/>
    </source>
</evidence>
<keyword evidence="1" id="KW-0961">Cell wall biogenesis/degradation</keyword>
<dbReference type="InterPro" id="IPR002963">
    <property type="entry name" value="Expansin"/>
</dbReference>
<dbReference type="EnsemblPlants" id="AET4Gv20612100.11">
    <property type="protein sequence ID" value="AET4Gv20612100.11"/>
    <property type="gene ID" value="AET4Gv20612100"/>
</dbReference>
<dbReference type="InterPro" id="IPR007112">
    <property type="entry name" value="Expansin/allergen_DPBB_dom"/>
</dbReference>
<organism evidence="3 4">
    <name type="scientific">Aegilops tauschii subsp. strangulata</name>
    <name type="common">Goatgrass</name>
    <dbReference type="NCBI Taxonomy" id="200361"/>
    <lineage>
        <taxon>Eukaryota</taxon>
        <taxon>Viridiplantae</taxon>
        <taxon>Streptophyta</taxon>
        <taxon>Embryophyta</taxon>
        <taxon>Tracheophyta</taxon>
        <taxon>Spermatophyta</taxon>
        <taxon>Magnoliopsida</taxon>
        <taxon>Liliopsida</taxon>
        <taxon>Poales</taxon>
        <taxon>Poaceae</taxon>
        <taxon>BOP clade</taxon>
        <taxon>Pooideae</taxon>
        <taxon>Triticodae</taxon>
        <taxon>Triticeae</taxon>
        <taxon>Triticinae</taxon>
        <taxon>Aegilops</taxon>
    </lineage>
</organism>
<dbReference type="GO" id="GO:0009664">
    <property type="term" value="P:plant-type cell wall organization"/>
    <property type="evidence" value="ECO:0007669"/>
    <property type="project" value="InterPro"/>
</dbReference>
<dbReference type="PRINTS" id="PR01226">
    <property type="entry name" value="EXPANSIN"/>
</dbReference>
<evidence type="ECO:0000256" key="1">
    <source>
        <dbReference type="RuleBase" id="RU365023"/>
    </source>
</evidence>
<reference evidence="4" key="1">
    <citation type="journal article" date="2014" name="Science">
        <title>Ancient hybridizations among the ancestral genomes of bread wheat.</title>
        <authorList>
            <consortium name="International Wheat Genome Sequencing Consortium,"/>
            <person name="Marcussen T."/>
            <person name="Sandve S.R."/>
            <person name="Heier L."/>
            <person name="Spannagl M."/>
            <person name="Pfeifer M."/>
            <person name="Jakobsen K.S."/>
            <person name="Wulff B.B."/>
            <person name="Steuernagel B."/>
            <person name="Mayer K.F."/>
            <person name="Olsen O.A."/>
        </authorList>
    </citation>
    <scope>NUCLEOTIDE SEQUENCE [LARGE SCALE GENOMIC DNA]</scope>
    <source>
        <strain evidence="4">cv. AL8/78</strain>
    </source>
</reference>
<dbReference type="Proteomes" id="UP000015105">
    <property type="component" value="Chromosome 4D"/>
</dbReference>
<keyword evidence="1" id="KW-0134">Cell wall</keyword>
<comment type="function">
    <text evidence="1">Causes loosening and extension of plant cell walls by disrupting non-covalent bonding between cellulose microfibrils and matrix glucans. No enzymatic activity has been found.</text>
</comment>
<comment type="similarity">
    <text evidence="1">Belongs to the expansin family. Expansin A subfamily.</text>
</comment>
<proteinExistence type="inferred from homology"/>
<keyword evidence="4" id="KW-1185">Reference proteome</keyword>
<reference evidence="4" key="2">
    <citation type="journal article" date="2017" name="Nat. Plants">
        <title>The Aegilops tauschii genome reveals multiple impacts of transposons.</title>
        <authorList>
            <person name="Zhao G."/>
            <person name="Zou C."/>
            <person name="Li K."/>
            <person name="Wang K."/>
            <person name="Li T."/>
            <person name="Gao L."/>
            <person name="Zhang X."/>
            <person name="Wang H."/>
            <person name="Yang Z."/>
            <person name="Liu X."/>
            <person name="Jiang W."/>
            <person name="Mao L."/>
            <person name="Kong X."/>
            <person name="Jiao Y."/>
            <person name="Jia J."/>
        </authorList>
    </citation>
    <scope>NUCLEOTIDE SEQUENCE [LARGE SCALE GENOMIC DNA]</scope>
    <source>
        <strain evidence="4">cv. AL8/78</strain>
    </source>
</reference>
<dbReference type="Gramene" id="AET4Gv20612100.11">
    <property type="protein sequence ID" value="AET4Gv20612100.11"/>
    <property type="gene ID" value="AET4Gv20612100"/>
</dbReference>
<dbReference type="GO" id="GO:0016020">
    <property type="term" value="C:membrane"/>
    <property type="evidence" value="ECO:0007669"/>
    <property type="project" value="UniProtKB-SubCell"/>
</dbReference>
<evidence type="ECO:0000313" key="4">
    <source>
        <dbReference type="Proteomes" id="UP000015105"/>
    </source>
</evidence>
<dbReference type="InterPro" id="IPR007118">
    <property type="entry name" value="Expan_Lol_pI"/>
</dbReference>
<accession>A0A453IMH1</accession>
<name>A0A453IMH1_AEGTS</name>
<dbReference type="InterPro" id="IPR036908">
    <property type="entry name" value="RlpA-like_sf"/>
</dbReference>
<comment type="subcellular location">
    <subcellularLocation>
        <location evidence="1">Secreted</location>
        <location evidence="1">Cell wall</location>
    </subcellularLocation>
    <subcellularLocation>
        <location evidence="1">Membrane</location>
        <topology evidence="1">Peripheral membrane protein</topology>
    </subcellularLocation>
</comment>
<reference evidence="3" key="3">
    <citation type="journal article" date="2017" name="Nature">
        <title>Genome sequence of the progenitor of the wheat D genome Aegilops tauschii.</title>
        <authorList>
            <person name="Luo M.C."/>
            <person name="Gu Y.Q."/>
            <person name="Puiu D."/>
            <person name="Wang H."/>
            <person name="Twardziok S.O."/>
            <person name="Deal K.R."/>
            <person name="Huo N."/>
            <person name="Zhu T."/>
            <person name="Wang L."/>
            <person name="Wang Y."/>
            <person name="McGuire P.E."/>
            <person name="Liu S."/>
            <person name="Long H."/>
            <person name="Ramasamy R.K."/>
            <person name="Rodriguez J.C."/>
            <person name="Van S.L."/>
            <person name="Yuan L."/>
            <person name="Wang Z."/>
            <person name="Xia Z."/>
            <person name="Xiao L."/>
            <person name="Anderson O.D."/>
            <person name="Ouyang S."/>
            <person name="Liang Y."/>
            <person name="Zimin A.V."/>
            <person name="Pertea G."/>
            <person name="Qi P."/>
            <person name="Bennetzen J.L."/>
            <person name="Dai X."/>
            <person name="Dawson M.W."/>
            <person name="Muller H.G."/>
            <person name="Kugler K."/>
            <person name="Rivarola-Duarte L."/>
            <person name="Spannagl M."/>
            <person name="Mayer K.F.X."/>
            <person name="Lu F.H."/>
            <person name="Bevan M.W."/>
            <person name="Leroy P."/>
            <person name="Li P."/>
            <person name="You F.M."/>
            <person name="Sun Q."/>
            <person name="Liu Z."/>
            <person name="Lyons E."/>
            <person name="Wicker T."/>
            <person name="Salzberg S.L."/>
            <person name="Devos K.M."/>
            <person name="Dvorak J."/>
        </authorList>
    </citation>
    <scope>NUCLEOTIDE SEQUENCE [LARGE SCALE GENOMIC DNA]</scope>
    <source>
        <strain evidence="3">cv. AL8/78</strain>
    </source>
</reference>
<protein>
    <recommendedName>
        <fullName evidence="1">Expansin</fullName>
    </recommendedName>
</protein>
<dbReference type="SMART" id="SM00837">
    <property type="entry name" value="DPBB_1"/>
    <property type="match status" value="1"/>
</dbReference>
<dbReference type="Gene3D" id="2.40.40.10">
    <property type="entry name" value="RlpA-like domain"/>
    <property type="match status" value="1"/>
</dbReference>
<dbReference type="PRINTS" id="PR01225">
    <property type="entry name" value="EXPANSNFAMLY"/>
</dbReference>
<keyword evidence="1" id="KW-0964">Secreted</keyword>
<reference evidence="3" key="5">
    <citation type="journal article" date="2021" name="G3 (Bethesda)">
        <title>Aegilops tauschii genome assembly Aet v5.0 features greater sequence contiguity and improved annotation.</title>
        <authorList>
            <person name="Wang L."/>
            <person name="Zhu T."/>
            <person name="Rodriguez J.C."/>
            <person name="Deal K.R."/>
            <person name="Dubcovsky J."/>
            <person name="McGuire P.E."/>
            <person name="Lux T."/>
            <person name="Spannagl M."/>
            <person name="Mayer K.F.X."/>
            <person name="Baldrich P."/>
            <person name="Meyers B.C."/>
            <person name="Huo N."/>
            <person name="Gu Y.Q."/>
            <person name="Zhou H."/>
            <person name="Devos K.M."/>
            <person name="Bennetzen J.L."/>
            <person name="Unver T."/>
            <person name="Budak H."/>
            <person name="Gulick P.J."/>
            <person name="Galiba G."/>
            <person name="Kalapos B."/>
            <person name="Nelson D.R."/>
            <person name="Li P."/>
            <person name="You F.M."/>
            <person name="Luo M.C."/>
            <person name="Dvorak J."/>
        </authorList>
    </citation>
    <scope>NUCLEOTIDE SEQUENCE [LARGE SCALE GENOMIC DNA]</scope>
    <source>
        <strain evidence="3">cv. AL8/78</strain>
    </source>
</reference>